<keyword evidence="13" id="KW-1185">Reference proteome</keyword>
<feature type="coiled-coil region" evidence="11">
    <location>
        <begin position="81"/>
        <end position="108"/>
    </location>
</feature>
<comment type="caution">
    <text evidence="12">The sequence shown here is derived from an EMBL/GenBank/DDBJ whole genome shotgun (WGS) entry which is preliminary data.</text>
</comment>
<evidence type="ECO:0000256" key="9">
    <source>
        <dbReference type="ARBA" id="ARBA00023328"/>
    </source>
</evidence>
<evidence type="ECO:0000256" key="6">
    <source>
        <dbReference type="ARBA" id="ARBA00023054"/>
    </source>
</evidence>
<keyword evidence="8 10" id="KW-0131">Cell cycle</keyword>
<accession>A0AAD9CVK7</accession>
<keyword evidence="5 10" id="KW-0995">Kinetochore</keyword>
<evidence type="ECO:0000256" key="3">
    <source>
        <dbReference type="ARBA" id="ARBA00022618"/>
    </source>
</evidence>
<keyword evidence="3 10" id="KW-0132">Cell division</keyword>
<dbReference type="EMBL" id="JAODAN010000011">
    <property type="protein sequence ID" value="KAK1921330.1"/>
    <property type="molecule type" value="Genomic_DNA"/>
</dbReference>
<comment type="function">
    <text evidence="10">Acts as a component of the essential kinetochore-associated NDC80 complex, which is required for chromosome segregation and spindle checkpoint activity.</text>
</comment>
<evidence type="ECO:0000256" key="2">
    <source>
        <dbReference type="ARBA" id="ARBA00022454"/>
    </source>
</evidence>
<dbReference type="Proteomes" id="UP001182556">
    <property type="component" value="Unassembled WGS sequence"/>
</dbReference>
<comment type="subunit">
    <text evidence="10">Component of the NDC80 complex.</text>
</comment>
<keyword evidence="2 10" id="KW-0158">Chromosome</keyword>
<dbReference type="GO" id="GO:0007059">
    <property type="term" value="P:chromosome segregation"/>
    <property type="evidence" value="ECO:0007669"/>
    <property type="project" value="TreeGrafter"/>
</dbReference>
<evidence type="ECO:0000256" key="4">
    <source>
        <dbReference type="ARBA" id="ARBA00022776"/>
    </source>
</evidence>
<keyword evidence="6 11" id="KW-0175">Coiled coil</keyword>
<dbReference type="Pfam" id="PF08286">
    <property type="entry name" value="Spc24"/>
    <property type="match status" value="1"/>
</dbReference>
<comment type="similarity">
    <text evidence="1 10">Belongs to the SPC24 family.</text>
</comment>
<proteinExistence type="inferred from homology"/>
<dbReference type="CDD" id="cd11565">
    <property type="entry name" value="RWD_Spc24"/>
    <property type="match status" value="1"/>
</dbReference>
<evidence type="ECO:0000256" key="7">
    <source>
        <dbReference type="ARBA" id="ARBA00023242"/>
    </source>
</evidence>
<dbReference type="GO" id="GO:0051301">
    <property type="term" value="P:cell division"/>
    <property type="evidence" value="ECO:0007669"/>
    <property type="project" value="UniProtKB-UniRule"/>
</dbReference>
<dbReference type="GO" id="GO:0005634">
    <property type="term" value="C:nucleus"/>
    <property type="evidence" value="ECO:0007669"/>
    <property type="project" value="UniProtKB-SubCell"/>
</dbReference>
<evidence type="ECO:0000313" key="12">
    <source>
        <dbReference type="EMBL" id="KAK1921330.1"/>
    </source>
</evidence>
<gene>
    <name evidence="12" type="ORF">DB88DRAFT_98009</name>
</gene>
<keyword evidence="7 10" id="KW-0539">Nucleus</keyword>
<evidence type="ECO:0000313" key="13">
    <source>
        <dbReference type="Proteomes" id="UP001182556"/>
    </source>
</evidence>
<dbReference type="PANTHER" id="PTHR22142">
    <property type="match status" value="1"/>
</dbReference>
<evidence type="ECO:0000256" key="11">
    <source>
        <dbReference type="SAM" id="Coils"/>
    </source>
</evidence>
<keyword evidence="9 10" id="KW-0137">Centromere</keyword>
<dbReference type="GO" id="GO:0031262">
    <property type="term" value="C:Ndc80 complex"/>
    <property type="evidence" value="ECO:0007669"/>
    <property type="project" value="TreeGrafter"/>
</dbReference>
<dbReference type="PANTHER" id="PTHR22142:SF2">
    <property type="entry name" value="KINETOCHORE PROTEIN SPC24"/>
    <property type="match status" value="1"/>
</dbReference>
<evidence type="ECO:0000256" key="10">
    <source>
        <dbReference type="RuleBase" id="RU368011"/>
    </source>
</evidence>
<dbReference type="AlphaFoldDB" id="A0AAD9CVK7"/>
<dbReference type="GO" id="GO:0008017">
    <property type="term" value="F:microtubule binding"/>
    <property type="evidence" value="ECO:0007669"/>
    <property type="project" value="TreeGrafter"/>
</dbReference>
<protein>
    <recommendedName>
        <fullName evidence="10">Kinetochore protein Spc24</fullName>
    </recommendedName>
</protein>
<keyword evidence="4 10" id="KW-0498">Mitosis</keyword>
<sequence length="251" mass="28183">MATMYAPQYAPNLIDTSEEYGYKADIVEGDDEYLEADRTVEVSEEQWRAMTKILQDVRPTLLPDEELGDLAAAEAAVQEKIVERNVIIDQLQEDLRQLTRQHAQAVQAAQRPPTHPSLQEHDAQVRTLESKQHHLGKALNEEQVGMTKREGELQRAKGEKEEVEAEEVGDDDWVDGKALRLKLLADAGFTFVPPKDDKTGAKVLIRAWSVPTIQTLLTPGNDVKEDVHTVSVDKNKSRVHQANLMWSLASD</sequence>
<organism evidence="12 13">
    <name type="scientific">Papiliotrema laurentii</name>
    <name type="common">Cryptococcus laurentii</name>
    <dbReference type="NCBI Taxonomy" id="5418"/>
    <lineage>
        <taxon>Eukaryota</taxon>
        <taxon>Fungi</taxon>
        <taxon>Dikarya</taxon>
        <taxon>Basidiomycota</taxon>
        <taxon>Agaricomycotina</taxon>
        <taxon>Tremellomycetes</taxon>
        <taxon>Tremellales</taxon>
        <taxon>Rhynchogastremaceae</taxon>
        <taxon>Papiliotrema</taxon>
    </lineage>
</organism>
<evidence type="ECO:0000256" key="1">
    <source>
        <dbReference type="ARBA" id="ARBA00007804"/>
    </source>
</evidence>
<evidence type="ECO:0000256" key="5">
    <source>
        <dbReference type="ARBA" id="ARBA00022838"/>
    </source>
</evidence>
<name>A0AAD9CVK7_PAPLA</name>
<reference evidence="12" key="1">
    <citation type="submission" date="2023-02" db="EMBL/GenBank/DDBJ databases">
        <title>Identification and recombinant expression of a fungal hydrolase from Papiliotrema laurentii that hydrolyzes apple cutin and clears colloidal polyester polyurethane.</title>
        <authorList>
            <consortium name="DOE Joint Genome Institute"/>
            <person name="Roman V.A."/>
            <person name="Bojanowski C."/>
            <person name="Crable B.R."/>
            <person name="Wagner D.N."/>
            <person name="Hung C.S."/>
            <person name="Nadeau L.J."/>
            <person name="Schratz L."/>
            <person name="Haridas S."/>
            <person name="Pangilinan J."/>
            <person name="Lipzen A."/>
            <person name="Na H."/>
            <person name="Yan M."/>
            <person name="Ng V."/>
            <person name="Grigoriev I.V."/>
            <person name="Spatafora J.W."/>
            <person name="Barlow D."/>
            <person name="Biffinger J."/>
            <person name="Kelley-Loughnane N."/>
            <person name="Varaljay V.A."/>
            <person name="Crookes-Goodson W.J."/>
        </authorList>
    </citation>
    <scope>NUCLEOTIDE SEQUENCE</scope>
    <source>
        <strain evidence="12">5307AH</strain>
    </source>
</reference>
<evidence type="ECO:0000256" key="8">
    <source>
        <dbReference type="ARBA" id="ARBA00023306"/>
    </source>
</evidence>
<dbReference type="InterPro" id="IPR013252">
    <property type="entry name" value="Ndc80_Spc24"/>
</dbReference>
<comment type="subcellular location">
    <subcellularLocation>
        <location evidence="10">Nucleus</location>
    </subcellularLocation>
    <subcellularLocation>
        <location evidence="10">Chromosome</location>
        <location evidence="10">Centromere</location>
        <location evidence="10">Kinetochore</location>
    </subcellularLocation>
</comment>